<keyword evidence="1" id="KW-0175">Coiled coil</keyword>
<proteinExistence type="predicted"/>
<organism evidence="2 3">
    <name type="scientific">Armillaria ostoyae</name>
    <name type="common">Armillaria root rot fungus</name>
    <dbReference type="NCBI Taxonomy" id="47428"/>
    <lineage>
        <taxon>Eukaryota</taxon>
        <taxon>Fungi</taxon>
        <taxon>Dikarya</taxon>
        <taxon>Basidiomycota</taxon>
        <taxon>Agaricomycotina</taxon>
        <taxon>Agaricomycetes</taxon>
        <taxon>Agaricomycetidae</taxon>
        <taxon>Agaricales</taxon>
        <taxon>Marasmiineae</taxon>
        <taxon>Physalacriaceae</taxon>
        <taxon>Armillaria</taxon>
    </lineage>
</organism>
<dbReference type="EMBL" id="FUEG01000008">
    <property type="protein sequence ID" value="SJL07704.1"/>
    <property type="molecule type" value="Genomic_DNA"/>
</dbReference>
<protein>
    <submittedName>
        <fullName evidence="2">Uncharacterized protein</fullName>
    </submittedName>
</protein>
<dbReference type="AlphaFoldDB" id="A0A284RG22"/>
<accession>A0A284RG22</accession>
<sequence length="229" mass="26486">MSIIAWIARRLRVPNNEVPVNYKAIIDIYKDIHERSIDRLKASYEKEISQLRQEMKTVKDEAHEWERQLHREHLESLDIQSENVSLLYELAVLRETVSAKTSLDIIDSIYRRRLEGPLSPDPQSVLSAIINGTLDSPWHNYAYSRKMAISFVGSILSENAVDKAGHDLYDTCCHRLPRTGYSKPIVIRRGQISPPSVAAFFALAHFCCRADVRVEYHSRDRIVNWPSHY</sequence>
<evidence type="ECO:0000313" key="3">
    <source>
        <dbReference type="Proteomes" id="UP000219338"/>
    </source>
</evidence>
<reference evidence="3" key="1">
    <citation type="journal article" date="2017" name="Nat. Ecol. Evol.">
        <title>Genome expansion and lineage-specific genetic innovations in the forest pathogenic fungi Armillaria.</title>
        <authorList>
            <person name="Sipos G."/>
            <person name="Prasanna A.N."/>
            <person name="Walter M.C."/>
            <person name="O'Connor E."/>
            <person name="Balint B."/>
            <person name="Krizsan K."/>
            <person name="Kiss B."/>
            <person name="Hess J."/>
            <person name="Varga T."/>
            <person name="Slot J."/>
            <person name="Riley R."/>
            <person name="Boka B."/>
            <person name="Rigling D."/>
            <person name="Barry K."/>
            <person name="Lee J."/>
            <person name="Mihaltcheva S."/>
            <person name="LaButti K."/>
            <person name="Lipzen A."/>
            <person name="Waldron R."/>
            <person name="Moloney N.M."/>
            <person name="Sperisen C."/>
            <person name="Kredics L."/>
            <person name="Vagvoelgyi C."/>
            <person name="Patrignani A."/>
            <person name="Fitzpatrick D."/>
            <person name="Nagy I."/>
            <person name="Doyle S."/>
            <person name="Anderson J.B."/>
            <person name="Grigoriev I.V."/>
            <person name="Gueldener U."/>
            <person name="Muensterkoetter M."/>
            <person name="Nagy L.G."/>
        </authorList>
    </citation>
    <scope>NUCLEOTIDE SEQUENCE [LARGE SCALE GENOMIC DNA]</scope>
    <source>
        <strain evidence="3">C18/9</strain>
    </source>
</reference>
<dbReference type="OrthoDB" id="2991548at2759"/>
<name>A0A284RG22_ARMOS</name>
<gene>
    <name evidence="2" type="ORF">ARMOST_11054</name>
</gene>
<evidence type="ECO:0000313" key="2">
    <source>
        <dbReference type="EMBL" id="SJL07704.1"/>
    </source>
</evidence>
<evidence type="ECO:0000256" key="1">
    <source>
        <dbReference type="SAM" id="Coils"/>
    </source>
</evidence>
<feature type="coiled-coil region" evidence="1">
    <location>
        <begin position="34"/>
        <end position="68"/>
    </location>
</feature>
<dbReference type="Proteomes" id="UP000219338">
    <property type="component" value="Unassembled WGS sequence"/>
</dbReference>
<keyword evidence="3" id="KW-1185">Reference proteome</keyword>